<comment type="caution">
    <text evidence="2">The sequence shown here is derived from an EMBL/GenBank/DDBJ whole genome shotgun (WGS) entry which is preliminary data.</text>
</comment>
<name>A0A8T0H8W8_CERPU</name>
<evidence type="ECO:0000313" key="3">
    <source>
        <dbReference type="Proteomes" id="UP000822688"/>
    </source>
</evidence>
<feature type="transmembrane region" description="Helical" evidence="1">
    <location>
        <begin position="7"/>
        <end position="26"/>
    </location>
</feature>
<dbReference type="Proteomes" id="UP000822688">
    <property type="component" value="Chromosome 8"/>
</dbReference>
<gene>
    <name evidence="2" type="ORF">KC19_8G196900</name>
</gene>
<reference evidence="2" key="1">
    <citation type="submission" date="2020-06" db="EMBL/GenBank/DDBJ databases">
        <title>WGS assembly of Ceratodon purpureus strain R40.</title>
        <authorList>
            <person name="Carey S.B."/>
            <person name="Jenkins J."/>
            <person name="Shu S."/>
            <person name="Lovell J.T."/>
            <person name="Sreedasyam A."/>
            <person name="Maumus F."/>
            <person name="Tiley G.P."/>
            <person name="Fernandez-Pozo N."/>
            <person name="Barry K."/>
            <person name="Chen C."/>
            <person name="Wang M."/>
            <person name="Lipzen A."/>
            <person name="Daum C."/>
            <person name="Saski C.A."/>
            <person name="Payton A.C."/>
            <person name="Mcbreen J.C."/>
            <person name="Conrad R.E."/>
            <person name="Kollar L.M."/>
            <person name="Olsson S."/>
            <person name="Huttunen S."/>
            <person name="Landis J.B."/>
            <person name="Wickett N.J."/>
            <person name="Johnson M.G."/>
            <person name="Rensing S.A."/>
            <person name="Grimwood J."/>
            <person name="Schmutz J."/>
            <person name="Mcdaniel S.F."/>
        </authorList>
    </citation>
    <scope>NUCLEOTIDE SEQUENCE</scope>
    <source>
        <strain evidence="2">R40</strain>
    </source>
</reference>
<evidence type="ECO:0000313" key="2">
    <source>
        <dbReference type="EMBL" id="KAG0565522.1"/>
    </source>
</evidence>
<keyword evidence="1" id="KW-1133">Transmembrane helix</keyword>
<evidence type="ECO:0000256" key="1">
    <source>
        <dbReference type="SAM" id="Phobius"/>
    </source>
</evidence>
<sequence>MLLLAESYFLVLVLVCCCKPSVILLLRSRDLHFWFLCMCKTWGLVVQRVCRMTHFRSMCTYEPVKVLELAFEHSPFRVF</sequence>
<proteinExistence type="predicted"/>
<keyword evidence="1" id="KW-0472">Membrane</keyword>
<keyword evidence="3" id="KW-1185">Reference proteome</keyword>
<protein>
    <submittedName>
        <fullName evidence="2">Uncharacterized protein</fullName>
    </submittedName>
</protein>
<keyword evidence="1" id="KW-0812">Transmembrane</keyword>
<organism evidence="2 3">
    <name type="scientific">Ceratodon purpureus</name>
    <name type="common">Fire moss</name>
    <name type="synonym">Dicranum purpureum</name>
    <dbReference type="NCBI Taxonomy" id="3225"/>
    <lineage>
        <taxon>Eukaryota</taxon>
        <taxon>Viridiplantae</taxon>
        <taxon>Streptophyta</taxon>
        <taxon>Embryophyta</taxon>
        <taxon>Bryophyta</taxon>
        <taxon>Bryophytina</taxon>
        <taxon>Bryopsida</taxon>
        <taxon>Dicranidae</taxon>
        <taxon>Pseudoditrichales</taxon>
        <taxon>Ditrichaceae</taxon>
        <taxon>Ceratodon</taxon>
    </lineage>
</organism>
<dbReference type="EMBL" id="CM026429">
    <property type="protein sequence ID" value="KAG0565522.1"/>
    <property type="molecule type" value="Genomic_DNA"/>
</dbReference>
<accession>A0A8T0H8W8</accession>
<dbReference type="AlphaFoldDB" id="A0A8T0H8W8"/>